<dbReference type="EMBL" id="AUZZ01001864">
    <property type="protein sequence ID" value="EQD62597.1"/>
    <property type="molecule type" value="Genomic_DNA"/>
</dbReference>
<dbReference type="Gene3D" id="2.40.30.10">
    <property type="entry name" value="Translation factors"/>
    <property type="match status" value="1"/>
</dbReference>
<evidence type="ECO:0000256" key="2">
    <source>
        <dbReference type="ARBA" id="ARBA00022980"/>
    </source>
</evidence>
<dbReference type="PANTHER" id="PTHR11363:SF5">
    <property type="entry name" value="LARGE RIBOSOMAL SUBUNIT PROTEIN UL3"/>
    <property type="match status" value="1"/>
</dbReference>
<organism evidence="4">
    <name type="scientific">mine drainage metagenome</name>
    <dbReference type="NCBI Taxonomy" id="410659"/>
    <lineage>
        <taxon>unclassified sequences</taxon>
        <taxon>metagenomes</taxon>
        <taxon>ecological metagenomes</taxon>
    </lineage>
</organism>
<gene>
    <name evidence="4" type="ORF">B2A_02742</name>
</gene>
<dbReference type="GO" id="GO:0006412">
    <property type="term" value="P:translation"/>
    <property type="evidence" value="ECO:0007669"/>
    <property type="project" value="InterPro"/>
</dbReference>
<dbReference type="PANTHER" id="PTHR11363">
    <property type="entry name" value="60S RIBOSOMAL PROTEIN L3-RELATED"/>
    <property type="match status" value="1"/>
</dbReference>
<evidence type="ECO:0000313" key="4">
    <source>
        <dbReference type="EMBL" id="EQD62597.1"/>
    </source>
</evidence>
<reference evidence="4" key="1">
    <citation type="submission" date="2013-08" db="EMBL/GenBank/DDBJ databases">
        <authorList>
            <person name="Mendez C."/>
            <person name="Richter M."/>
            <person name="Ferrer M."/>
            <person name="Sanchez J."/>
        </authorList>
    </citation>
    <scope>NUCLEOTIDE SEQUENCE</scope>
</reference>
<dbReference type="InterPro" id="IPR009000">
    <property type="entry name" value="Transl_B-barrel_sf"/>
</dbReference>
<keyword evidence="3" id="KW-0687">Ribonucleoprotein</keyword>
<keyword evidence="2 4" id="KW-0689">Ribosomal protein</keyword>
<name>T1AYI1_9ZZZZ</name>
<accession>T1AYI1</accession>
<dbReference type="InterPro" id="IPR000597">
    <property type="entry name" value="Ribosomal_uL3"/>
</dbReference>
<evidence type="ECO:0000256" key="3">
    <source>
        <dbReference type="ARBA" id="ARBA00023274"/>
    </source>
</evidence>
<dbReference type="GO" id="GO:0003723">
    <property type="term" value="F:RNA binding"/>
    <property type="evidence" value="ECO:0007669"/>
    <property type="project" value="TreeGrafter"/>
</dbReference>
<dbReference type="SUPFAM" id="SSF50447">
    <property type="entry name" value="Translation proteins"/>
    <property type="match status" value="1"/>
</dbReference>
<sequence length="92" mass="10352">YTVPHSGHMGYNYRTELNKRILKIGSANDVKEVNVKGGFLNYGVIRTDYIMIDGSIPGPSKRFVRIRKALRNTHAKKEPKITYVSLASKQGS</sequence>
<feature type="non-terminal residue" evidence="4">
    <location>
        <position position="1"/>
    </location>
</feature>
<dbReference type="InterPro" id="IPR045077">
    <property type="entry name" value="L3_arc_euk"/>
</dbReference>
<dbReference type="GO" id="GO:0003735">
    <property type="term" value="F:structural constituent of ribosome"/>
    <property type="evidence" value="ECO:0007669"/>
    <property type="project" value="InterPro"/>
</dbReference>
<comment type="similarity">
    <text evidence="1">Belongs to the universal ribosomal protein uL3 family.</text>
</comment>
<evidence type="ECO:0000256" key="1">
    <source>
        <dbReference type="ARBA" id="ARBA00006540"/>
    </source>
</evidence>
<comment type="caution">
    <text evidence="4">The sequence shown here is derived from an EMBL/GenBank/DDBJ whole genome shotgun (WGS) entry which is preliminary data.</text>
</comment>
<dbReference type="AlphaFoldDB" id="T1AYI1"/>
<dbReference type="GO" id="GO:0022625">
    <property type="term" value="C:cytosolic large ribosomal subunit"/>
    <property type="evidence" value="ECO:0007669"/>
    <property type="project" value="TreeGrafter"/>
</dbReference>
<protein>
    <submittedName>
        <fullName evidence="4">Ribosomal protein L3</fullName>
    </submittedName>
</protein>
<dbReference type="Pfam" id="PF00297">
    <property type="entry name" value="Ribosomal_L3"/>
    <property type="match status" value="1"/>
</dbReference>
<proteinExistence type="inferred from homology"/>
<reference evidence="4" key="2">
    <citation type="journal article" date="2014" name="ISME J.">
        <title>Microbial stratification in low pH oxic and suboxic macroscopic growths along an acid mine drainage.</title>
        <authorList>
            <person name="Mendez-Garcia C."/>
            <person name="Mesa V."/>
            <person name="Sprenger R.R."/>
            <person name="Richter M."/>
            <person name="Diez M.S."/>
            <person name="Solano J."/>
            <person name="Bargiela R."/>
            <person name="Golyshina O.V."/>
            <person name="Manteca A."/>
            <person name="Ramos J.L."/>
            <person name="Gallego J.R."/>
            <person name="Llorente I."/>
            <person name="Martins Dos Santos V.A."/>
            <person name="Jensen O.N."/>
            <person name="Pelaez A.I."/>
            <person name="Sanchez J."/>
            <person name="Ferrer M."/>
        </authorList>
    </citation>
    <scope>NUCLEOTIDE SEQUENCE</scope>
</reference>